<keyword evidence="1" id="KW-0812">Transmembrane</keyword>
<dbReference type="EMBL" id="AM235768">
    <property type="protein sequence ID" value="CAM96301.1"/>
    <property type="molecule type" value="Genomic_DNA"/>
</dbReference>
<dbReference type="Proteomes" id="UP000002332">
    <property type="component" value="Plasmid pQBR103"/>
</dbReference>
<accession>A4V6Z0</accession>
<proteinExistence type="predicted"/>
<protein>
    <submittedName>
        <fullName evidence="2">Uncharacterized protein</fullName>
    </submittedName>
</protein>
<reference evidence="2 3" key="1">
    <citation type="journal article" date="2007" name="ISME J.">
        <title>Sequence-based analysis of pQBR103; a representative of a unique, transfer-proficient mega plasmid resident in the microbial community of sugar beet.</title>
        <authorList>
            <person name="Tett A."/>
            <person name="Spiers A.J."/>
            <person name="Crossman L.C."/>
            <person name="Ager D."/>
            <person name="Ciric L."/>
            <person name="Dow J.M."/>
            <person name="Fry J.C."/>
            <person name="Harris D."/>
            <person name="Lilley A."/>
            <person name="Oliver A."/>
            <person name="Parkhill J."/>
            <person name="Quail M.A."/>
            <person name="Rainey P.B."/>
            <person name="Saunders N.J."/>
            <person name="Seeger K."/>
            <person name="Snyder L.A.S."/>
            <person name="Squares R."/>
            <person name="Thomas C.M."/>
            <person name="Turner S.L."/>
            <person name="Zhang X.-X."/>
            <person name="Field D."/>
            <person name="Bailey M.J."/>
        </authorList>
    </citation>
    <scope>NUCLEOTIDE SEQUENCE [LARGE SCALE GENOMIC DNA]</scope>
    <source>
        <strain evidence="2 3">SBW25</strain>
    </source>
</reference>
<keyword evidence="2" id="KW-0614">Plasmid</keyword>
<feature type="transmembrane region" description="Helical" evidence="1">
    <location>
        <begin position="6"/>
        <end position="28"/>
    </location>
</feature>
<dbReference type="RefSeq" id="WP_011923077.1">
    <property type="nucleotide sequence ID" value="NC_009444.1"/>
</dbReference>
<keyword evidence="1" id="KW-0472">Membrane</keyword>
<evidence type="ECO:0000313" key="3">
    <source>
        <dbReference type="Proteomes" id="UP000002332"/>
    </source>
</evidence>
<keyword evidence="1" id="KW-1133">Transmembrane helix</keyword>
<dbReference type="AlphaFoldDB" id="A4V6Z0"/>
<organism evidence="2 3">
    <name type="scientific">Pseudomonas fluorescens (strain SBW25)</name>
    <dbReference type="NCBI Taxonomy" id="216595"/>
    <lineage>
        <taxon>Bacteria</taxon>
        <taxon>Pseudomonadati</taxon>
        <taxon>Pseudomonadota</taxon>
        <taxon>Gammaproteobacteria</taxon>
        <taxon>Pseudomonadales</taxon>
        <taxon>Pseudomonadaceae</taxon>
        <taxon>Pseudomonas</taxon>
    </lineage>
</organism>
<gene>
    <name evidence="2" type="ordered locus">pQBR0269</name>
</gene>
<sequence>MSNKKTLIYAVCGATIGIAIGLAGKALILEPYFAAKHAAANAAHQDQLNAENRQRDELTAAELEKLDPRSRKAACEGYIGGLKEQNLPISALISSACAGT</sequence>
<evidence type="ECO:0000313" key="2">
    <source>
        <dbReference type="EMBL" id="CAM96301.1"/>
    </source>
</evidence>
<geneLocation type="plasmid" evidence="2 3">
    <name>pQBR103</name>
</geneLocation>
<evidence type="ECO:0000256" key="1">
    <source>
        <dbReference type="SAM" id="Phobius"/>
    </source>
</evidence>
<name>A4V6Z0_PSEFS</name>